<dbReference type="PANTHER" id="PTHR46241">
    <property type="entry name" value="ARMADILLO REPEAT-CONTAINING PROTEIN 4 ARMC4"/>
    <property type="match status" value="1"/>
</dbReference>
<dbReference type="InterPro" id="IPR000157">
    <property type="entry name" value="TIR_dom"/>
</dbReference>
<dbReference type="PANTHER" id="PTHR46241:SF1">
    <property type="entry name" value="OUTER DYNEIN ARM-DOCKING COMPLEX SUBUNIT 2"/>
    <property type="match status" value="1"/>
</dbReference>
<dbReference type="Gene3D" id="3.40.50.10140">
    <property type="entry name" value="Toll/interleukin-1 receptor homology (TIR) domain"/>
    <property type="match status" value="1"/>
</dbReference>
<gene>
    <name evidence="3" type="ORF">CHLRE_06g278186v5</name>
</gene>
<dbReference type="Pfam" id="PF13676">
    <property type="entry name" value="TIR_2"/>
    <property type="match status" value="1"/>
</dbReference>
<dbReference type="OrthoDB" id="548765at2759"/>
<dbReference type="EMBL" id="CM008967">
    <property type="protein sequence ID" value="PNW82296.1"/>
    <property type="molecule type" value="Genomic_DNA"/>
</dbReference>
<accession>A0A2K3DP27</accession>
<reference evidence="3 4" key="1">
    <citation type="journal article" date="2007" name="Science">
        <title>The Chlamydomonas genome reveals the evolution of key animal and plant functions.</title>
        <authorList>
            <person name="Merchant S.S."/>
            <person name="Prochnik S.E."/>
            <person name="Vallon O."/>
            <person name="Harris E.H."/>
            <person name="Karpowicz S.J."/>
            <person name="Witman G.B."/>
            <person name="Terry A."/>
            <person name="Salamov A."/>
            <person name="Fritz-Laylin L.K."/>
            <person name="Marechal-Drouard L."/>
            <person name="Marshall W.F."/>
            <person name="Qu L.H."/>
            <person name="Nelson D.R."/>
            <person name="Sanderfoot A.A."/>
            <person name="Spalding M.H."/>
            <person name="Kapitonov V.V."/>
            <person name="Ren Q."/>
            <person name="Ferris P."/>
            <person name="Lindquist E."/>
            <person name="Shapiro H."/>
            <person name="Lucas S.M."/>
            <person name="Grimwood J."/>
            <person name="Schmutz J."/>
            <person name="Cardol P."/>
            <person name="Cerutti H."/>
            <person name="Chanfreau G."/>
            <person name="Chen C.L."/>
            <person name="Cognat V."/>
            <person name="Croft M.T."/>
            <person name="Dent R."/>
            <person name="Dutcher S."/>
            <person name="Fernandez E."/>
            <person name="Fukuzawa H."/>
            <person name="Gonzalez-Ballester D."/>
            <person name="Gonzalez-Halphen D."/>
            <person name="Hallmann A."/>
            <person name="Hanikenne M."/>
            <person name="Hippler M."/>
            <person name="Inwood W."/>
            <person name="Jabbari K."/>
            <person name="Kalanon M."/>
            <person name="Kuras R."/>
            <person name="Lefebvre P.A."/>
            <person name="Lemaire S.D."/>
            <person name="Lobanov A.V."/>
            <person name="Lohr M."/>
            <person name="Manuell A."/>
            <person name="Meier I."/>
            <person name="Mets L."/>
            <person name="Mittag M."/>
            <person name="Mittelmeier T."/>
            <person name="Moroney J.V."/>
            <person name="Moseley J."/>
            <person name="Napoli C."/>
            <person name="Nedelcu A.M."/>
            <person name="Niyogi K."/>
            <person name="Novoselov S.V."/>
            <person name="Paulsen I.T."/>
            <person name="Pazour G."/>
            <person name="Purton S."/>
            <person name="Ral J.P."/>
            <person name="Riano-Pachon D.M."/>
            <person name="Riekhof W."/>
            <person name="Rymarquis L."/>
            <person name="Schroda M."/>
            <person name="Stern D."/>
            <person name="Umen J."/>
            <person name="Willows R."/>
            <person name="Wilson N."/>
            <person name="Zimmer S.L."/>
            <person name="Allmer J."/>
            <person name="Balk J."/>
            <person name="Bisova K."/>
            <person name="Chen C.J."/>
            <person name="Elias M."/>
            <person name="Gendler K."/>
            <person name="Hauser C."/>
            <person name="Lamb M.R."/>
            <person name="Ledford H."/>
            <person name="Long J.C."/>
            <person name="Minagawa J."/>
            <person name="Page M.D."/>
            <person name="Pan J."/>
            <person name="Pootakham W."/>
            <person name="Roje S."/>
            <person name="Rose A."/>
            <person name="Stahlberg E."/>
            <person name="Terauchi A.M."/>
            <person name="Yang P."/>
            <person name="Ball S."/>
            <person name="Bowler C."/>
            <person name="Dieckmann C.L."/>
            <person name="Gladyshev V.N."/>
            <person name="Green P."/>
            <person name="Jorgensen R."/>
            <person name="Mayfield S."/>
            <person name="Mueller-Roeber B."/>
            <person name="Rajamani S."/>
            <person name="Sayre R.T."/>
            <person name="Brokstein P."/>
            <person name="Dubchak I."/>
            <person name="Goodstein D."/>
            <person name="Hornick L."/>
            <person name="Huang Y.W."/>
            <person name="Jhaveri J."/>
            <person name="Luo Y."/>
            <person name="Martinez D."/>
            <person name="Ngau W.C."/>
            <person name="Otillar B."/>
            <person name="Poliakov A."/>
            <person name="Porter A."/>
            <person name="Szajkowski L."/>
            <person name="Werner G."/>
            <person name="Zhou K."/>
            <person name="Grigoriev I.V."/>
            <person name="Rokhsar D.S."/>
            <person name="Grossman A.R."/>
        </authorList>
    </citation>
    <scope>NUCLEOTIDE SEQUENCE [LARGE SCALE GENOMIC DNA]</scope>
    <source>
        <strain evidence="4">CC-503</strain>
    </source>
</reference>
<organism evidence="3 4">
    <name type="scientific">Chlamydomonas reinhardtii</name>
    <name type="common">Chlamydomonas smithii</name>
    <dbReference type="NCBI Taxonomy" id="3055"/>
    <lineage>
        <taxon>Eukaryota</taxon>
        <taxon>Viridiplantae</taxon>
        <taxon>Chlorophyta</taxon>
        <taxon>core chlorophytes</taxon>
        <taxon>Chlorophyceae</taxon>
        <taxon>CS clade</taxon>
        <taxon>Chlamydomonadales</taxon>
        <taxon>Chlamydomonadaceae</taxon>
        <taxon>Chlamydomonas</taxon>
    </lineage>
</organism>
<keyword evidence="4" id="KW-1185">Reference proteome</keyword>
<dbReference type="AlphaFoldDB" id="A0A2K3DP27"/>
<dbReference type="SMART" id="SM00255">
    <property type="entry name" value="TIR"/>
    <property type="match status" value="1"/>
</dbReference>
<feature type="region of interest" description="Disordered" evidence="1">
    <location>
        <begin position="907"/>
        <end position="937"/>
    </location>
</feature>
<dbReference type="GeneID" id="5723560"/>
<name>A0A2K3DP27_CHLRE</name>
<dbReference type="GO" id="GO:0005634">
    <property type="term" value="C:nucleus"/>
    <property type="evidence" value="ECO:0000318"/>
    <property type="project" value="GO_Central"/>
</dbReference>
<dbReference type="GO" id="GO:0006357">
    <property type="term" value="P:regulation of transcription by RNA polymerase II"/>
    <property type="evidence" value="ECO:0000318"/>
    <property type="project" value="GO_Central"/>
</dbReference>
<feature type="compositionally biased region" description="Low complexity" evidence="1">
    <location>
        <begin position="696"/>
        <end position="705"/>
    </location>
</feature>
<dbReference type="RefSeq" id="XP_042923827.1">
    <property type="nucleotide sequence ID" value="XM_043063122.1"/>
</dbReference>
<dbReference type="Gramene" id="PNW82296">
    <property type="protein sequence ID" value="PNW82296"/>
    <property type="gene ID" value="CHLRE_06g278186v5"/>
</dbReference>
<evidence type="ECO:0000256" key="1">
    <source>
        <dbReference type="SAM" id="MobiDB-lite"/>
    </source>
</evidence>
<dbReference type="KEGG" id="cre:CHLRE_06g278186v5"/>
<sequence length="937" mass="97441">MAMALAALGTRLAEQVAAGDSKAVEATVKELAARDDYKNDESTKLRLSGTVVLLARLLDASTWSSECVQGALAVIGQCLQVDPPCRDLLAKEGLMKRLARLLDTKERQTALLALRALAPLVKAKNEQELLSEAFKLGAVGKLLRWLDPRPEFEEVARAVGRVLLIISNSAAYRESLRDMGFIPSLITLGHAYPTDHKCSFLGPLYNLARSESLHTSLKDLDLLDLCAAVLTGQPEGAVAEEVKVVVLIATAHVYGGEETGGGGGAAAGAKAAGGSAAAAAAAATALSSAARAEALLNSTNPSAVLLELLDTTVRGDGSGKLGLWDVEEVLHGVQSLARSGQQALAMAQGGVLDLLVEWLAARTDAGGGEGGGGGGSEGDAVVRATRALLNFSMHTAVHPLLHKAGAVEVLAGFEAAADLRVADAARGCLLNLQQLGDAAATAAAGALTGDEADLSVEYDVFLSHKRSDAKDFARAMYNLLVLRGFATFLDYEFREELTDLTKIVRRCHNLVFVLTDNIFDSPWCMMELTAAVEAGVNVILVVKEGSRWPDGNGQKVCDFPSYDTINKLPEAVRSVFTRKALTHSDEYYQAFVDLLLSKIVRPAPPAPPPEPAAGNGGSVAAAAAAAGPKAPGGGQRPTAAAAANGGNGVTAPAPHPAQRQQNHAAMPAEQQQQQQHSLPPHSPGASLLAPLSPVTQQQQLQQPQQQSFLAAGYGGFNGQQQLPMHGGMALPYMHAAGLYGGPYGGLLPSPAVLQQQQQQAAVSQDQLLNEMLQLRRELHSSLHHFQVEVLQHLREATGGFAREIGQLRSELAAVTHAVQQGSRDALHGLSDVNHALGGVQAGLRALGSGLAAHDAAAAAAAQVPAAAMGYGMAAAPYWSSGGGSGGGFGGGAGGGDRLPLLVAGAGVGGRGRQQQRQQHQQAKGHRSQPMMMSAEEL</sequence>
<dbReference type="GO" id="GO:0000976">
    <property type="term" value="F:transcription cis-regulatory region binding"/>
    <property type="evidence" value="ECO:0000318"/>
    <property type="project" value="GO_Central"/>
</dbReference>
<evidence type="ECO:0000313" key="3">
    <source>
        <dbReference type="EMBL" id="PNW82296.1"/>
    </source>
</evidence>
<dbReference type="GO" id="GO:0004879">
    <property type="term" value="F:nuclear receptor activity"/>
    <property type="evidence" value="ECO:0000318"/>
    <property type="project" value="GO_Central"/>
</dbReference>
<evidence type="ECO:0000313" key="4">
    <source>
        <dbReference type="Proteomes" id="UP000006906"/>
    </source>
</evidence>
<feature type="region of interest" description="Disordered" evidence="1">
    <location>
        <begin position="625"/>
        <end position="705"/>
    </location>
</feature>
<dbReference type="GO" id="GO:0034751">
    <property type="term" value="C:aryl hydrocarbon receptor complex"/>
    <property type="evidence" value="ECO:0000318"/>
    <property type="project" value="GO_Central"/>
</dbReference>
<protein>
    <recommendedName>
        <fullName evidence="2">TIR domain-containing protein</fullName>
    </recommendedName>
</protein>
<dbReference type="Gene3D" id="1.25.10.10">
    <property type="entry name" value="Leucine-rich Repeat Variant"/>
    <property type="match status" value="2"/>
</dbReference>
<dbReference type="InterPro" id="IPR011989">
    <property type="entry name" value="ARM-like"/>
</dbReference>
<dbReference type="InterPro" id="IPR035897">
    <property type="entry name" value="Toll_tir_struct_dom_sf"/>
</dbReference>
<dbReference type="PROSITE" id="PS50104">
    <property type="entry name" value="TIR"/>
    <property type="match status" value="1"/>
</dbReference>
<dbReference type="STRING" id="3055.A0A2K3DP27"/>
<dbReference type="SUPFAM" id="SSF48371">
    <property type="entry name" value="ARM repeat"/>
    <property type="match status" value="1"/>
</dbReference>
<feature type="compositionally biased region" description="Low complexity" evidence="1">
    <location>
        <begin position="636"/>
        <end position="652"/>
    </location>
</feature>
<dbReference type="SUPFAM" id="SSF52200">
    <property type="entry name" value="Toll/Interleukin receptor TIR domain"/>
    <property type="match status" value="1"/>
</dbReference>
<evidence type="ECO:0000259" key="2">
    <source>
        <dbReference type="PROSITE" id="PS50104"/>
    </source>
</evidence>
<dbReference type="PaxDb" id="3055-EDO99588"/>
<proteinExistence type="predicted"/>
<dbReference type="Proteomes" id="UP000006906">
    <property type="component" value="Chromosome 6"/>
</dbReference>
<feature type="domain" description="TIR" evidence="2">
    <location>
        <begin position="456"/>
        <end position="599"/>
    </location>
</feature>
<dbReference type="InterPro" id="IPR016024">
    <property type="entry name" value="ARM-type_fold"/>
</dbReference>
<feature type="compositionally biased region" description="Low complexity" evidence="1">
    <location>
        <begin position="912"/>
        <end position="921"/>
    </location>
</feature>
<dbReference type="InParanoid" id="A0A2K3DP27"/>
<dbReference type="ExpressionAtlas" id="A0A2K3DP27">
    <property type="expression patterns" value="baseline and differential"/>
</dbReference>